<dbReference type="EnsemblPlants" id="EMT11243">
    <property type="protein sequence ID" value="EMT11243"/>
    <property type="gene ID" value="F775_23996"/>
</dbReference>
<sequence>MDNLHVLKLPCVGVFVDPHVDNLYANEYLQQPLPSSCNFAAYADVDRGEESTNQMEKDEIIDDKSDIFYKIIRLKEPQDELVQERDQLNKEIKLLRVERN</sequence>
<organism evidence="1">
    <name type="scientific">Aegilops tauschii</name>
    <name type="common">Tausch's goatgrass</name>
    <name type="synonym">Aegilops squarrosa</name>
    <dbReference type="NCBI Taxonomy" id="37682"/>
    <lineage>
        <taxon>Eukaryota</taxon>
        <taxon>Viridiplantae</taxon>
        <taxon>Streptophyta</taxon>
        <taxon>Embryophyta</taxon>
        <taxon>Tracheophyta</taxon>
        <taxon>Spermatophyta</taxon>
        <taxon>Magnoliopsida</taxon>
        <taxon>Liliopsida</taxon>
        <taxon>Poales</taxon>
        <taxon>Poaceae</taxon>
        <taxon>BOP clade</taxon>
        <taxon>Pooideae</taxon>
        <taxon>Triticodae</taxon>
        <taxon>Triticeae</taxon>
        <taxon>Triticinae</taxon>
        <taxon>Aegilops</taxon>
    </lineage>
</organism>
<reference evidence="1" key="1">
    <citation type="submission" date="2015-06" db="UniProtKB">
        <authorList>
            <consortium name="EnsemblPlants"/>
        </authorList>
    </citation>
    <scope>IDENTIFICATION</scope>
</reference>
<protein>
    <submittedName>
        <fullName evidence="1">Uncharacterized protein</fullName>
    </submittedName>
</protein>
<name>M8C828_AEGTA</name>
<proteinExistence type="predicted"/>
<accession>M8C828</accession>
<dbReference type="AlphaFoldDB" id="M8C828"/>
<evidence type="ECO:0000313" key="1">
    <source>
        <dbReference type="EnsemblPlants" id="EMT11243"/>
    </source>
</evidence>